<evidence type="ECO:0000256" key="3">
    <source>
        <dbReference type="PIRSR" id="PIRSR001235-1"/>
    </source>
</evidence>
<keyword evidence="6" id="KW-1185">Reference proteome</keyword>
<comment type="cofactor">
    <cofactor evidence="3">
        <name>Zn(2+)</name>
        <dbReference type="ChEBI" id="CHEBI:29105"/>
    </cofactor>
    <text evidence="3">Binds 2 Zn(2+) ions per subunit.</text>
</comment>
<dbReference type="SUPFAM" id="SSF55031">
    <property type="entry name" value="Bacterial exopeptidase dimerisation domain"/>
    <property type="match status" value="1"/>
</dbReference>
<comment type="caution">
    <text evidence="5">The sequence shown here is derived from an EMBL/GenBank/DDBJ whole genome shotgun (WGS) entry which is preliminary data.</text>
</comment>
<dbReference type="SUPFAM" id="SSF53187">
    <property type="entry name" value="Zn-dependent exopeptidases"/>
    <property type="match status" value="1"/>
</dbReference>
<dbReference type="Pfam" id="PF07687">
    <property type="entry name" value="M20_dimer"/>
    <property type="match status" value="1"/>
</dbReference>
<dbReference type="Gene3D" id="3.30.70.360">
    <property type="match status" value="1"/>
</dbReference>
<feature type="binding site" evidence="3">
    <location>
        <position position="191"/>
    </location>
    <ligand>
        <name>Zn(2+)</name>
        <dbReference type="ChEBI" id="CHEBI:29105"/>
        <label>1</label>
    </ligand>
</feature>
<feature type="binding site" evidence="3">
    <location>
        <position position="383"/>
    </location>
    <ligand>
        <name>Zn(2+)</name>
        <dbReference type="ChEBI" id="CHEBI:29105"/>
        <label>2</label>
    </ligand>
</feature>
<feature type="binding site" evidence="3">
    <location>
        <position position="130"/>
    </location>
    <ligand>
        <name>Zn(2+)</name>
        <dbReference type="ChEBI" id="CHEBI:29105"/>
        <label>2</label>
    </ligand>
</feature>
<organism evidence="5 6">
    <name type="scientific">Aurantiacibacter rhizosphaerae</name>
    <dbReference type="NCBI Taxonomy" id="2691582"/>
    <lineage>
        <taxon>Bacteria</taxon>
        <taxon>Pseudomonadati</taxon>
        <taxon>Pseudomonadota</taxon>
        <taxon>Alphaproteobacteria</taxon>
        <taxon>Sphingomonadales</taxon>
        <taxon>Erythrobacteraceae</taxon>
        <taxon>Aurantiacibacter</taxon>
    </lineage>
</organism>
<dbReference type="RefSeq" id="WP_160485112.1">
    <property type="nucleotide sequence ID" value="NZ_WUBR01000001.1"/>
</dbReference>
<comment type="similarity">
    <text evidence="1">Belongs to the peptidase M20 family.</text>
</comment>
<dbReference type="PIRSF" id="PIRSF001235">
    <property type="entry name" value="Amidase_carbamoylase"/>
    <property type="match status" value="1"/>
</dbReference>
<feature type="binding site" evidence="3">
    <location>
        <position position="95"/>
    </location>
    <ligand>
        <name>Zn(2+)</name>
        <dbReference type="ChEBI" id="CHEBI:29105"/>
        <label>1</label>
    </ligand>
</feature>
<dbReference type="AlphaFoldDB" id="A0A844XCR3"/>
<dbReference type="Pfam" id="PF01546">
    <property type="entry name" value="Peptidase_M20"/>
    <property type="match status" value="1"/>
</dbReference>
<dbReference type="GO" id="GO:0046872">
    <property type="term" value="F:metal ion binding"/>
    <property type="evidence" value="ECO:0007669"/>
    <property type="project" value="UniProtKB-KW"/>
</dbReference>
<dbReference type="InterPro" id="IPR002933">
    <property type="entry name" value="Peptidase_M20"/>
</dbReference>
<reference evidence="5 6" key="1">
    <citation type="submission" date="2019-12" db="EMBL/GenBank/DDBJ databases">
        <authorList>
            <person name="Lee S.D."/>
        </authorList>
    </citation>
    <scope>NUCLEOTIDE SEQUENCE [LARGE SCALE GENOMIC DNA]</scope>
    <source>
        <strain evidence="5 6">GH3-10</strain>
    </source>
</reference>
<reference evidence="5 6" key="2">
    <citation type="submission" date="2020-02" db="EMBL/GenBank/DDBJ databases">
        <title>Erythrobacter dongmakensis sp. nov., isolated from a tidal mudflat.</title>
        <authorList>
            <person name="Kim I.S."/>
        </authorList>
    </citation>
    <scope>NUCLEOTIDE SEQUENCE [LARGE SCALE GENOMIC DNA]</scope>
    <source>
        <strain evidence="5 6">GH3-10</strain>
    </source>
</reference>
<dbReference type="Gene3D" id="3.40.630.10">
    <property type="entry name" value="Zn peptidases"/>
    <property type="match status" value="1"/>
</dbReference>
<dbReference type="PANTHER" id="PTHR32494:SF5">
    <property type="entry name" value="ALLANTOATE AMIDOHYDROLASE"/>
    <property type="match status" value="1"/>
</dbReference>
<dbReference type="NCBIfam" id="TIGR01879">
    <property type="entry name" value="hydantase"/>
    <property type="match status" value="1"/>
</dbReference>
<dbReference type="InterPro" id="IPR036264">
    <property type="entry name" value="Bact_exopeptidase_dim_dom"/>
</dbReference>
<keyword evidence="3" id="KW-0862">Zinc</keyword>
<keyword evidence="2 5" id="KW-0378">Hydrolase</keyword>
<feature type="binding site" evidence="3">
    <location>
        <position position="95"/>
    </location>
    <ligand>
        <name>Zn(2+)</name>
        <dbReference type="ChEBI" id="CHEBI:29105"/>
        <label>2</label>
    </ligand>
</feature>
<evidence type="ECO:0000313" key="6">
    <source>
        <dbReference type="Proteomes" id="UP000461409"/>
    </source>
</evidence>
<name>A0A844XCR3_9SPHN</name>
<protein>
    <submittedName>
        <fullName evidence="5">Hydantoinase/carbamoylase family amidase</fullName>
        <ecNumber evidence="5">3.5.-.-</ecNumber>
    </submittedName>
</protein>
<accession>A0A844XCR3</accession>
<sequence>MSEDLKINGARLWDRLMEMARIGATEMGGCNRQALTDLDKQGRDLFISWAKAVGCTIAVDEVGNIFARLEGSNPDADPILMGSHLDTQATGGKFDGVYGVLAALEVVQTLVEAKHVVAPPLEIAVWTNEEGCRFPPAMLGSGVMSGAYSLEQAYASTDKEGRTLGEELDRIGYRGTLPASPRPYAAMLEAHIEQGPILEADEKTIGVVSGIQGAHWFDLKVTGASAHAGPTPMAMRKDPWRAVAPIVSQVLQLADDHAPWGRATIGDVSADPGARNTVPHTLYLSIDIRHPEEGVLASMEEEMRCIIADACAAANVTHSLQEVWHMPPTTFAPHLVDTIEVAADALGYSSMRLVSGAGHDSLHTAQFAPTAMIFVPCADGLSHNELESAEPADLEAGANVLLRAIANLGEAQARD</sequence>
<dbReference type="CDD" id="cd03884">
    <property type="entry name" value="M20_bAS"/>
    <property type="match status" value="1"/>
</dbReference>
<evidence type="ECO:0000256" key="1">
    <source>
        <dbReference type="ARBA" id="ARBA00006153"/>
    </source>
</evidence>
<dbReference type="EC" id="3.5.-.-" evidence="5"/>
<dbReference type="Proteomes" id="UP000461409">
    <property type="component" value="Unassembled WGS sequence"/>
</dbReference>
<dbReference type="InterPro" id="IPR010158">
    <property type="entry name" value="Amidase_Cbmase"/>
</dbReference>
<evidence type="ECO:0000259" key="4">
    <source>
        <dbReference type="Pfam" id="PF07687"/>
    </source>
</evidence>
<keyword evidence="3" id="KW-0479">Metal-binding</keyword>
<dbReference type="NCBIfam" id="NF006769">
    <property type="entry name" value="PRK09290.1-3"/>
    <property type="match status" value="1"/>
</dbReference>
<dbReference type="InterPro" id="IPR011650">
    <property type="entry name" value="Peptidase_M20_dimer"/>
</dbReference>
<evidence type="ECO:0000313" key="5">
    <source>
        <dbReference type="EMBL" id="MWV27553.1"/>
    </source>
</evidence>
<gene>
    <name evidence="5" type="ORF">GRF63_06510</name>
</gene>
<dbReference type="GO" id="GO:0016813">
    <property type="term" value="F:hydrolase activity, acting on carbon-nitrogen (but not peptide) bonds, in linear amidines"/>
    <property type="evidence" value="ECO:0007669"/>
    <property type="project" value="InterPro"/>
</dbReference>
<dbReference type="EMBL" id="WUBR01000001">
    <property type="protein sequence ID" value="MWV27553.1"/>
    <property type="molecule type" value="Genomic_DNA"/>
</dbReference>
<proteinExistence type="inferred from homology"/>
<evidence type="ECO:0000256" key="2">
    <source>
        <dbReference type="ARBA" id="ARBA00022801"/>
    </source>
</evidence>
<dbReference type="PANTHER" id="PTHR32494">
    <property type="entry name" value="ALLANTOATE DEIMINASE-RELATED"/>
    <property type="match status" value="1"/>
</dbReference>
<dbReference type="NCBIfam" id="NF006771">
    <property type="entry name" value="PRK09290.1-5"/>
    <property type="match status" value="1"/>
</dbReference>
<feature type="binding site" evidence="3">
    <location>
        <position position="84"/>
    </location>
    <ligand>
        <name>Zn(2+)</name>
        <dbReference type="ChEBI" id="CHEBI:29105"/>
        <label>1</label>
    </ligand>
</feature>
<feature type="domain" description="Peptidase M20 dimerisation" evidence="4">
    <location>
        <begin position="210"/>
        <end position="311"/>
    </location>
</feature>